<reference evidence="1 2" key="1">
    <citation type="journal article" date="2013" name="Genome Announc.">
        <title>Draft Genome of the Nitrogen-Fixing Bacterium Pseudomonas stutzeri Strain KOS6 Isolated from Industrial Hydrocarbon Sludge.</title>
        <authorList>
            <person name="Grigoryeva T.V."/>
            <person name="Laikov A.V."/>
            <person name="Naumova R.P."/>
            <person name="Manolov A.I."/>
            <person name="Larin A.K."/>
            <person name="Karpova I.Y."/>
            <person name="Semashko T.A."/>
            <person name="Alexeev D.G."/>
            <person name="Kostryukova E.S."/>
            <person name="Muller R."/>
            <person name="Govorun V.M."/>
        </authorList>
    </citation>
    <scope>NUCLEOTIDE SEQUENCE [LARGE SCALE GENOMIC DNA]</scope>
    <source>
        <strain evidence="1 2">KOS6</strain>
    </source>
</reference>
<sequence length="375" mass="40643">MMNAQTLQNSRRVVLTYANRPREPQHERVVHAALAERLAALLGLSYGGDYDPTRRYDAQPYLVPSGTVIGLHEARALGLGEEDDLFGGVVPQAFVETKAITHPLVRPDAVAPVGWSRDFSARVKGSVLAGYSAFSLDDARDAGRRLLHEGPLRIKPVRATGGRGQQRINDADSLDQALSALDERELAHYGLVLEANLDRVTTFSVGQVRVGGRLASYYGTQRLTQDNAGNEVYGGSDLIVVDGDFEALLALDLSETTRLAVSQAQVYDEAASACYRQFFASRRNYDIAQGIDGRGQPRSGVLEQSWRIGGASSAEIAALEIFKQGAAGRAVRASSLELYGQQQRVPAGASVLYRDEDIEVGFITKCVMVEAYGDP</sequence>
<gene>
    <name evidence="1" type="ORF">B597_003265</name>
</gene>
<dbReference type="OrthoDB" id="8648979at2"/>
<organism evidence="1 2">
    <name type="scientific">Stutzerimonas stutzeri KOS6</name>
    <dbReference type="NCBI Taxonomy" id="1218352"/>
    <lineage>
        <taxon>Bacteria</taxon>
        <taxon>Pseudomonadati</taxon>
        <taxon>Pseudomonadota</taxon>
        <taxon>Gammaproteobacteria</taxon>
        <taxon>Pseudomonadales</taxon>
        <taxon>Pseudomonadaceae</taxon>
        <taxon>Stutzerimonas</taxon>
    </lineage>
</organism>
<dbReference type="EMBL" id="AMCZ02000002">
    <property type="protein sequence ID" value="EWC42960.1"/>
    <property type="molecule type" value="Genomic_DNA"/>
</dbReference>
<dbReference type="InterPro" id="IPR021519">
    <property type="entry name" value="DUF3182"/>
</dbReference>
<dbReference type="AlphaFoldDB" id="A0A061JW65"/>
<accession>A0A061JW65</accession>
<protein>
    <submittedName>
        <fullName evidence="1">Biotin carboxylase</fullName>
    </submittedName>
</protein>
<name>A0A061JW65_STUST</name>
<evidence type="ECO:0000313" key="1">
    <source>
        <dbReference type="EMBL" id="EWC42960.1"/>
    </source>
</evidence>
<proteinExistence type="predicted"/>
<evidence type="ECO:0000313" key="2">
    <source>
        <dbReference type="Proteomes" id="UP000026923"/>
    </source>
</evidence>
<dbReference type="RefSeq" id="WP_003294608.1">
    <property type="nucleotide sequence ID" value="NZ_KK020675.1"/>
</dbReference>
<comment type="caution">
    <text evidence="1">The sequence shown here is derived from an EMBL/GenBank/DDBJ whole genome shotgun (WGS) entry which is preliminary data.</text>
</comment>
<dbReference type="SUPFAM" id="SSF56059">
    <property type="entry name" value="Glutathione synthetase ATP-binding domain-like"/>
    <property type="match status" value="1"/>
</dbReference>
<dbReference type="Proteomes" id="UP000026923">
    <property type="component" value="Unassembled WGS sequence"/>
</dbReference>
<dbReference type="Pfam" id="PF11379">
    <property type="entry name" value="DUF3182"/>
    <property type="match status" value="1"/>
</dbReference>
<dbReference type="eggNOG" id="ENOG502Z7TD">
    <property type="taxonomic scope" value="Bacteria"/>
</dbReference>
<dbReference type="HOGENOM" id="CLU_749799_0_0_6"/>